<dbReference type="InterPro" id="IPR005835">
    <property type="entry name" value="NTP_transferase_dom"/>
</dbReference>
<dbReference type="Pfam" id="PF00483">
    <property type="entry name" value="NTP_transferase"/>
    <property type="match status" value="1"/>
</dbReference>
<comment type="caution">
    <text evidence="2">The sequence shown here is derived from an EMBL/GenBank/DDBJ whole genome shotgun (WGS) entry which is preliminary data.</text>
</comment>
<feature type="domain" description="Nucleotidyl transferase" evidence="1">
    <location>
        <begin position="2"/>
        <end position="22"/>
    </location>
</feature>
<gene>
    <name evidence="2" type="ORF">CQU01_04240</name>
</gene>
<dbReference type="SUPFAM" id="SSF53448">
    <property type="entry name" value="Nucleotide-diphospho-sugar transferases"/>
    <property type="match status" value="1"/>
</dbReference>
<evidence type="ECO:0000313" key="3">
    <source>
        <dbReference type="Proteomes" id="UP000321491"/>
    </source>
</evidence>
<dbReference type="AlphaFoldDB" id="A0A511UUA6"/>
<reference evidence="2 3" key="1">
    <citation type="submission" date="2019-07" db="EMBL/GenBank/DDBJ databases">
        <title>Whole genome shotgun sequence of Cerasibacillus quisquiliarum NBRC 102429.</title>
        <authorList>
            <person name="Hosoyama A."/>
            <person name="Uohara A."/>
            <person name="Ohji S."/>
            <person name="Ichikawa N."/>
        </authorList>
    </citation>
    <scope>NUCLEOTIDE SEQUENCE [LARGE SCALE GENOMIC DNA]</scope>
    <source>
        <strain evidence="2 3">NBRC 102429</strain>
    </source>
</reference>
<sequence length="40" mass="4612">MKGIIMAGGHGTRLHPLTKSISLHHYLKQTNRTTHFEKDR</sequence>
<organism evidence="2 3">
    <name type="scientific">Cerasibacillus quisquiliarum</name>
    <dbReference type="NCBI Taxonomy" id="227865"/>
    <lineage>
        <taxon>Bacteria</taxon>
        <taxon>Bacillati</taxon>
        <taxon>Bacillota</taxon>
        <taxon>Bacilli</taxon>
        <taxon>Bacillales</taxon>
        <taxon>Bacillaceae</taxon>
        <taxon>Cerasibacillus</taxon>
    </lineage>
</organism>
<dbReference type="Proteomes" id="UP000321491">
    <property type="component" value="Unassembled WGS sequence"/>
</dbReference>
<name>A0A511UUA6_9BACI</name>
<protein>
    <recommendedName>
        <fullName evidence="1">Nucleotidyl transferase domain-containing protein</fullName>
    </recommendedName>
</protein>
<evidence type="ECO:0000259" key="1">
    <source>
        <dbReference type="Pfam" id="PF00483"/>
    </source>
</evidence>
<dbReference type="InterPro" id="IPR029044">
    <property type="entry name" value="Nucleotide-diphossugar_trans"/>
</dbReference>
<evidence type="ECO:0000313" key="2">
    <source>
        <dbReference type="EMBL" id="GEN30186.1"/>
    </source>
</evidence>
<proteinExistence type="predicted"/>
<accession>A0A511UUA6</accession>
<dbReference type="EMBL" id="BJXW01000007">
    <property type="protein sequence ID" value="GEN30186.1"/>
    <property type="molecule type" value="Genomic_DNA"/>
</dbReference>
<dbReference type="Gene3D" id="3.90.550.10">
    <property type="entry name" value="Spore Coat Polysaccharide Biosynthesis Protein SpsA, Chain A"/>
    <property type="match status" value="1"/>
</dbReference>
<dbReference type="RefSeq" id="WP_246118024.1">
    <property type="nucleotide sequence ID" value="NZ_BJXW01000007.1"/>
</dbReference>
<keyword evidence="3" id="KW-1185">Reference proteome</keyword>